<dbReference type="AlphaFoldDB" id="A0A9J6C028"/>
<feature type="region of interest" description="Disordered" evidence="1">
    <location>
        <begin position="14"/>
        <end position="102"/>
    </location>
</feature>
<evidence type="ECO:0000313" key="2">
    <source>
        <dbReference type="EMBL" id="KAG5675171.1"/>
    </source>
</evidence>
<name>A0A9J6C028_POLVA</name>
<dbReference type="Proteomes" id="UP001107558">
    <property type="component" value="Chromosome 2"/>
</dbReference>
<sequence length="102" mass="11852">MNCKLQRLYAEDLREAEEEEYRRDPDWEESRPTSRLKGKAVQKSRDASKNQSRSTRSRQRTSSAASGNRKTSNGRSRIRIKPVRMAKSGPINSQKEIKDEKK</sequence>
<dbReference type="EMBL" id="JADBJN010000002">
    <property type="protein sequence ID" value="KAG5675171.1"/>
    <property type="molecule type" value="Genomic_DNA"/>
</dbReference>
<gene>
    <name evidence="2" type="ORF">PVAND_005096</name>
</gene>
<protein>
    <submittedName>
        <fullName evidence="2">Uncharacterized protein</fullName>
    </submittedName>
</protein>
<organism evidence="2 3">
    <name type="scientific">Polypedilum vanderplanki</name>
    <name type="common">Sleeping chironomid midge</name>
    <dbReference type="NCBI Taxonomy" id="319348"/>
    <lineage>
        <taxon>Eukaryota</taxon>
        <taxon>Metazoa</taxon>
        <taxon>Ecdysozoa</taxon>
        <taxon>Arthropoda</taxon>
        <taxon>Hexapoda</taxon>
        <taxon>Insecta</taxon>
        <taxon>Pterygota</taxon>
        <taxon>Neoptera</taxon>
        <taxon>Endopterygota</taxon>
        <taxon>Diptera</taxon>
        <taxon>Nematocera</taxon>
        <taxon>Chironomoidea</taxon>
        <taxon>Chironomidae</taxon>
        <taxon>Chironominae</taxon>
        <taxon>Polypedilum</taxon>
        <taxon>Polypedilum</taxon>
    </lineage>
</organism>
<reference evidence="2" key="1">
    <citation type="submission" date="2021-03" db="EMBL/GenBank/DDBJ databases">
        <title>Chromosome level genome of the anhydrobiotic midge Polypedilum vanderplanki.</title>
        <authorList>
            <person name="Yoshida Y."/>
            <person name="Kikawada T."/>
            <person name="Gusev O."/>
        </authorList>
    </citation>
    <scope>NUCLEOTIDE SEQUENCE</scope>
    <source>
        <strain evidence="2">NIAS01</strain>
        <tissue evidence="2">Whole body or cell culture</tissue>
    </source>
</reference>
<evidence type="ECO:0000256" key="1">
    <source>
        <dbReference type="SAM" id="MobiDB-lite"/>
    </source>
</evidence>
<accession>A0A9J6C028</accession>
<proteinExistence type="predicted"/>
<keyword evidence="3" id="KW-1185">Reference proteome</keyword>
<feature type="compositionally biased region" description="Basic and acidic residues" evidence="1">
    <location>
        <begin position="20"/>
        <end position="32"/>
    </location>
</feature>
<evidence type="ECO:0000313" key="3">
    <source>
        <dbReference type="Proteomes" id="UP001107558"/>
    </source>
</evidence>
<comment type="caution">
    <text evidence="2">The sequence shown here is derived from an EMBL/GenBank/DDBJ whole genome shotgun (WGS) entry which is preliminary data.</text>
</comment>